<evidence type="ECO:0000313" key="4">
    <source>
        <dbReference type="EMBL" id="MDT0554961.1"/>
    </source>
</evidence>
<dbReference type="InterPro" id="IPR006665">
    <property type="entry name" value="OmpA-like"/>
</dbReference>
<reference evidence="4 5" key="1">
    <citation type="submission" date="2023-09" db="EMBL/GenBank/DDBJ databases">
        <authorList>
            <person name="Rey-Velasco X."/>
        </authorList>
    </citation>
    <scope>NUCLEOTIDE SEQUENCE [LARGE SCALE GENOMIC DNA]</scope>
    <source>
        <strain evidence="4 5">W242</strain>
    </source>
</reference>
<protein>
    <submittedName>
        <fullName evidence="4">OmpA family protein</fullName>
    </submittedName>
</protein>
<dbReference type="RefSeq" id="WP_311331916.1">
    <property type="nucleotide sequence ID" value="NZ_JAVRHZ010000001.1"/>
</dbReference>
<evidence type="ECO:0000313" key="5">
    <source>
        <dbReference type="Proteomes" id="UP001254488"/>
    </source>
</evidence>
<sequence length="309" mass="35120">MKNFGLALIIFLVWSFFGLWLYSWVSPNTPNTSISEVLPKEKTKQVDTPVIKDTLTKKENTEVAALKILKTDSTILASYTSGIIIKKNSKDVIIDPTIDYQYKIASYLTQQPNLNIEVNALYSPTEDFETPNYGFQRGNTIKEKLISVGIPSEKIIIKPVIKEFKFSQEDTYSNGISFSFIKESDVLRREIDTDITINKTVYPKFSNNGILINKDLQELLVHVKDVLSKNPNTKIEIIGHTDNVGNGIDNYRLGLEYARQVRWYLVSKGKIDAKQIKASSKGEEEPIDTNASERGRVTNRRIEVLFTNE</sequence>
<gene>
    <name evidence="4" type="ORF">RM538_03030</name>
</gene>
<dbReference type="SUPFAM" id="SSF103088">
    <property type="entry name" value="OmpA-like"/>
    <property type="match status" value="1"/>
</dbReference>
<organism evidence="4 5">
    <name type="scientific">Patiriisocius hiemis</name>
    <dbReference type="NCBI Taxonomy" id="3075604"/>
    <lineage>
        <taxon>Bacteria</taxon>
        <taxon>Pseudomonadati</taxon>
        <taxon>Bacteroidota</taxon>
        <taxon>Flavobacteriia</taxon>
        <taxon>Flavobacteriales</taxon>
        <taxon>Flavobacteriaceae</taxon>
        <taxon>Patiriisocius</taxon>
    </lineage>
</organism>
<evidence type="ECO:0000256" key="2">
    <source>
        <dbReference type="SAM" id="Phobius"/>
    </source>
</evidence>
<proteinExistence type="predicted"/>
<dbReference type="Gene3D" id="3.30.1330.60">
    <property type="entry name" value="OmpA-like domain"/>
    <property type="match status" value="1"/>
</dbReference>
<dbReference type="PANTHER" id="PTHR30329:SF21">
    <property type="entry name" value="LIPOPROTEIN YIAD-RELATED"/>
    <property type="match status" value="1"/>
</dbReference>
<feature type="transmembrane region" description="Helical" evidence="2">
    <location>
        <begin position="7"/>
        <end position="25"/>
    </location>
</feature>
<keyword evidence="5" id="KW-1185">Reference proteome</keyword>
<dbReference type="Pfam" id="PF00691">
    <property type="entry name" value="OmpA"/>
    <property type="match status" value="1"/>
</dbReference>
<dbReference type="Proteomes" id="UP001254488">
    <property type="component" value="Unassembled WGS sequence"/>
</dbReference>
<dbReference type="InterPro" id="IPR050330">
    <property type="entry name" value="Bact_OuterMem_StrucFunc"/>
</dbReference>
<dbReference type="InterPro" id="IPR036737">
    <property type="entry name" value="OmpA-like_sf"/>
</dbReference>
<comment type="caution">
    <text evidence="4">The sequence shown here is derived from an EMBL/GenBank/DDBJ whole genome shotgun (WGS) entry which is preliminary data.</text>
</comment>
<evidence type="ECO:0000259" key="3">
    <source>
        <dbReference type="PROSITE" id="PS51123"/>
    </source>
</evidence>
<evidence type="ECO:0000256" key="1">
    <source>
        <dbReference type="PROSITE-ProRule" id="PRU00473"/>
    </source>
</evidence>
<dbReference type="PANTHER" id="PTHR30329">
    <property type="entry name" value="STATOR ELEMENT OF FLAGELLAR MOTOR COMPLEX"/>
    <property type="match status" value="1"/>
</dbReference>
<name>A0ABU2Y9U6_9FLAO</name>
<keyword evidence="2" id="KW-1133">Transmembrane helix</keyword>
<dbReference type="EMBL" id="JAVRHZ010000001">
    <property type="protein sequence ID" value="MDT0554961.1"/>
    <property type="molecule type" value="Genomic_DNA"/>
</dbReference>
<keyword evidence="2" id="KW-0812">Transmembrane</keyword>
<feature type="domain" description="OmpA-like" evidence="3">
    <location>
        <begin position="192"/>
        <end position="309"/>
    </location>
</feature>
<dbReference type="PROSITE" id="PS51123">
    <property type="entry name" value="OMPA_2"/>
    <property type="match status" value="1"/>
</dbReference>
<dbReference type="CDD" id="cd07185">
    <property type="entry name" value="OmpA_C-like"/>
    <property type="match status" value="1"/>
</dbReference>
<keyword evidence="1 2" id="KW-0472">Membrane</keyword>
<accession>A0ABU2Y9U6</accession>